<keyword evidence="3" id="KW-1185">Reference proteome</keyword>
<proteinExistence type="predicted"/>
<gene>
    <name evidence="2" type="ORF">D9758_001197</name>
</gene>
<dbReference type="Proteomes" id="UP000559256">
    <property type="component" value="Unassembled WGS sequence"/>
</dbReference>
<feature type="region of interest" description="Disordered" evidence="1">
    <location>
        <begin position="1"/>
        <end position="53"/>
    </location>
</feature>
<organism evidence="2 3">
    <name type="scientific">Tetrapyrgos nigripes</name>
    <dbReference type="NCBI Taxonomy" id="182062"/>
    <lineage>
        <taxon>Eukaryota</taxon>
        <taxon>Fungi</taxon>
        <taxon>Dikarya</taxon>
        <taxon>Basidiomycota</taxon>
        <taxon>Agaricomycotina</taxon>
        <taxon>Agaricomycetes</taxon>
        <taxon>Agaricomycetidae</taxon>
        <taxon>Agaricales</taxon>
        <taxon>Marasmiineae</taxon>
        <taxon>Marasmiaceae</taxon>
        <taxon>Tetrapyrgos</taxon>
    </lineage>
</organism>
<reference evidence="2 3" key="1">
    <citation type="journal article" date="2020" name="ISME J.">
        <title>Uncovering the hidden diversity of litter-decomposition mechanisms in mushroom-forming fungi.</title>
        <authorList>
            <person name="Floudas D."/>
            <person name="Bentzer J."/>
            <person name="Ahren D."/>
            <person name="Johansson T."/>
            <person name="Persson P."/>
            <person name="Tunlid A."/>
        </authorList>
    </citation>
    <scope>NUCLEOTIDE SEQUENCE [LARGE SCALE GENOMIC DNA]</scope>
    <source>
        <strain evidence="2 3">CBS 291.85</strain>
    </source>
</reference>
<feature type="compositionally biased region" description="Basic residues" evidence="1">
    <location>
        <begin position="28"/>
        <end position="37"/>
    </location>
</feature>
<evidence type="ECO:0000313" key="3">
    <source>
        <dbReference type="Proteomes" id="UP000559256"/>
    </source>
</evidence>
<feature type="compositionally biased region" description="Polar residues" evidence="1">
    <location>
        <begin position="44"/>
        <end position="53"/>
    </location>
</feature>
<sequence length="457" mass="51875">MPRILPRLLSRLSQSQSPQKFDSSSLKTVKRPAKSLRKPVPLPQSLNPADHSQSILLTPKNQITSSRDYVQHKSLPPRVHVGKRAEAAAGSYDKSRSMSKEELKWWSSPYLRMLSSPIRRCMVTDQYLPSDFLIRLGAFKIPSSIPRFLTPNRPPEAVLVPDGLEHSRFRVRETGKAGYVLCWKNAIPLLRQKGQPYIYFLSDQVLTIILFLTGSFRRIAHNSRIPSSVEQQVKHLLCLRVLQELQLVIDRLRFRAKQMAGHTVVRRLTRSEWQKFNTEGVLDVPNALAVIVVPPLNRNTGTKNRPEPSMSAFPPESSLEVERKRPDLPVSVLHSQSSPHPSLDSKEVTDLATHQVPLYHGASMFPDPGQRAALHKLLCRILSLERVARYKKKLYSASGDSASHAFVLMSDKHTTKSADVAAVCIALWRLRMFEGLGWENNPGWITHSKYRSVERYE</sequence>
<dbReference type="EMBL" id="JAACJM010000012">
    <property type="protein sequence ID" value="KAF5369749.1"/>
    <property type="molecule type" value="Genomic_DNA"/>
</dbReference>
<comment type="caution">
    <text evidence="2">The sequence shown here is derived from an EMBL/GenBank/DDBJ whole genome shotgun (WGS) entry which is preliminary data.</text>
</comment>
<accession>A0A8H5GRM8</accession>
<dbReference type="OrthoDB" id="3363286at2759"/>
<feature type="compositionally biased region" description="Low complexity" evidence="1">
    <location>
        <begin position="1"/>
        <end position="19"/>
    </location>
</feature>
<dbReference type="AlphaFoldDB" id="A0A8H5GRM8"/>
<evidence type="ECO:0000256" key="1">
    <source>
        <dbReference type="SAM" id="MobiDB-lite"/>
    </source>
</evidence>
<evidence type="ECO:0000313" key="2">
    <source>
        <dbReference type="EMBL" id="KAF5369749.1"/>
    </source>
</evidence>
<feature type="region of interest" description="Disordered" evidence="1">
    <location>
        <begin position="298"/>
        <end position="320"/>
    </location>
</feature>
<name>A0A8H5GRM8_9AGAR</name>
<protein>
    <submittedName>
        <fullName evidence="2">Uncharacterized protein</fullName>
    </submittedName>
</protein>